<evidence type="ECO:0000256" key="1">
    <source>
        <dbReference type="SAM" id="MobiDB-lite"/>
    </source>
</evidence>
<evidence type="ECO:0000313" key="2">
    <source>
        <dbReference type="EMBL" id="QCB92184.1"/>
    </source>
</evidence>
<feature type="region of interest" description="Disordered" evidence="1">
    <location>
        <begin position="129"/>
        <end position="150"/>
    </location>
</feature>
<dbReference type="OrthoDB" id="4546548at2"/>
<feature type="region of interest" description="Disordered" evidence="1">
    <location>
        <begin position="34"/>
        <end position="53"/>
    </location>
</feature>
<feature type="region of interest" description="Disordered" evidence="1">
    <location>
        <begin position="62"/>
        <end position="112"/>
    </location>
</feature>
<organism evidence="2 3">
    <name type="scientific">Cellulomonas shaoxiangyii</name>
    <dbReference type="NCBI Taxonomy" id="2566013"/>
    <lineage>
        <taxon>Bacteria</taxon>
        <taxon>Bacillati</taxon>
        <taxon>Actinomycetota</taxon>
        <taxon>Actinomycetes</taxon>
        <taxon>Micrococcales</taxon>
        <taxon>Cellulomonadaceae</taxon>
        <taxon>Cellulomonas</taxon>
    </lineage>
</organism>
<sequence>MSPISGGGSRHCVKVSASSRYRALPDEQWARVDPLLPSNEGRSGHPSGDNRRVVERILTGIGRGSRGETCRASSSARSRRPGRVIAMPRTGRGTGCWRGSSPRPTWSAKWTGPSRWTRRSLVDTSTRLIPVTRTRTQRAPSKHRNLPIAR</sequence>
<name>A0A4P7SHT4_9CELL</name>
<reference evidence="2 3" key="1">
    <citation type="submission" date="2019-04" db="EMBL/GenBank/DDBJ databases">
        <title>Isolation and identification of Cellulomonas shaoxiangyii sp. Nov. isolated from feces of the Tibetan antelopes (Pantholops hodgsonii) in the Qinghai-Tibet plateau of China.</title>
        <authorList>
            <person name="Tian Z."/>
        </authorList>
    </citation>
    <scope>NUCLEOTIDE SEQUENCE [LARGE SCALE GENOMIC DNA]</scope>
    <source>
        <strain evidence="2 3">Z28</strain>
    </source>
</reference>
<evidence type="ECO:0000313" key="3">
    <source>
        <dbReference type="Proteomes" id="UP000296469"/>
    </source>
</evidence>
<evidence type="ECO:0008006" key="4">
    <source>
        <dbReference type="Google" id="ProtNLM"/>
    </source>
</evidence>
<protein>
    <recommendedName>
        <fullName evidence="4">Transposase</fullName>
    </recommendedName>
</protein>
<accession>A0A4P7SHT4</accession>
<dbReference type="EMBL" id="CP039291">
    <property type="protein sequence ID" value="QCB92184.1"/>
    <property type="molecule type" value="Genomic_DNA"/>
</dbReference>
<proteinExistence type="predicted"/>
<dbReference type="KEGG" id="celz:E5225_00055"/>
<dbReference type="AlphaFoldDB" id="A0A4P7SHT4"/>
<gene>
    <name evidence="2" type="ORF">E5225_00055</name>
</gene>
<feature type="compositionally biased region" description="Polar residues" evidence="1">
    <location>
        <begin position="129"/>
        <end position="139"/>
    </location>
</feature>
<dbReference type="Proteomes" id="UP000296469">
    <property type="component" value="Chromosome"/>
</dbReference>
<keyword evidence="3" id="KW-1185">Reference proteome</keyword>
<feature type="compositionally biased region" description="Basic residues" evidence="1">
    <location>
        <begin position="140"/>
        <end position="150"/>
    </location>
</feature>